<dbReference type="GO" id="GO:0004057">
    <property type="term" value="F:arginyl-tRNA--protein transferase activity"/>
    <property type="evidence" value="ECO:0007669"/>
    <property type="project" value="UniProtKB-EC"/>
</dbReference>
<evidence type="ECO:0000256" key="3">
    <source>
        <dbReference type="ARBA" id="ARBA00022786"/>
    </source>
</evidence>
<dbReference type="RefSeq" id="XP_018013323.1">
    <property type="nucleotide sequence ID" value="XM_018157834.2"/>
</dbReference>
<feature type="region of interest" description="Disordered" evidence="6">
    <location>
        <begin position="99"/>
        <end position="119"/>
    </location>
</feature>
<dbReference type="PANTHER" id="PTHR21367:SF1">
    <property type="entry name" value="ARGINYL-TRNA--PROTEIN TRANSFERASE 1"/>
    <property type="match status" value="1"/>
</dbReference>
<dbReference type="Pfam" id="PF04376">
    <property type="entry name" value="ATE_N"/>
    <property type="match status" value="1"/>
</dbReference>
<feature type="compositionally biased region" description="Basic and acidic residues" evidence="6">
    <location>
        <begin position="153"/>
        <end position="168"/>
    </location>
</feature>
<evidence type="ECO:0000256" key="6">
    <source>
        <dbReference type="SAM" id="MobiDB-lite"/>
    </source>
</evidence>
<feature type="compositionally biased region" description="Low complexity" evidence="6">
    <location>
        <begin position="228"/>
        <end position="243"/>
    </location>
</feature>
<dbReference type="InterPro" id="IPR007471">
    <property type="entry name" value="N-end_Aminoacyl_Trfase_N"/>
</dbReference>
<evidence type="ECO:0000313" key="11">
    <source>
        <dbReference type="RefSeq" id="XP_047739775.1"/>
    </source>
</evidence>
<dbReference type="AlphaFoldDB" id="A0A8B7NI63"/>
<dbReference type="InterPro" id="IPR017137">
    <property type="entry name" value="Arg-tRNA-P_Trfase_1_euk"/>
</dbReference>
<feature type="domain" description="N-end rule aminoacyl transferase C-terminal" evidence="8">
    <location>
        <begin position="294"/>
        <end position="433"/>
    </location>
</feature>
<gene>
    <name evidence="10 11" type="primary">LOC108670364</name>
</gene>
<keyword evidence="2 5" id="KW-0808">Transferase</keyword>
<comment type="catalytic activity">
    <reaction evidence="5">
        <text>an N-terminal L-alpha-aminoacyl-[protein] + L-arginyl-tRNA(Arg) = an N-terminal L-arginyl-L-aminoacyl-[protein] + tRNA(Arg) + H(+)</text>
        <dbReference type="Rhea" id="RHEA:10208"/>
        <dbReference type="Rhea" id="RHEA-COMP:9658"/>
        <dbReference type="Rhea" id="RHEA-COMP:9673"/>
        <dbReference type="Rhea" id="RHEA-COMP:10636"/>
        <dbReference type="Rhea" id="RHEA-COMP:10638"/>
        <dbReference type="ChEBI" id="CHEBI:15378"/>
        <dbReference type="ChEBI" id="CHEBI:78442"/>
        <dbReference type="ChEBI" id="CHEBI:78513"/>
        <dbReference type="ChEBI" id="CHEBI:78597"/>
        <dbReference type="ChEBI" id="CHEBI:83562"/>
        <dbReference type="EC" id="2.3.2.8"/>
    </reaction>
</comment>
<dbReference type="PIRSF" id="PIRSF037207">
    <property type="entry name" value="ATE1_euk"/>
    <property type="match status" value="1"/>
</dbReference>
<feature type="region of interest" description="Disordered" evidence="6">
    <location>
        <begin position="146"/>
        <end position="253"/>
    </location>
</feature>
<comment type="function">
    <text evidence="5">Involved in the post-translational conjugation of arginine to the N-terminal aspartate or glutamate of a protein. This arginylation is required for degradation of the protein via the ubiquitin pathway.</text>
</comment>
<dbReference type="Pfam" id="PF04377">
    <property type="entry name" value="ATE_C"/>
    <property type="match status" value="1"/>
</dbReference>
<dbReference type="SUPFAM" id="SSF55729">
    <property type="entry name" value="Acyl-CoA N-acyltransferases (Nat)"/>
    <property type="match status" value="1"/>
</dbReference>
<feature type="compositionally biased region" description="Basic residues" evidence="6">
    <location>
        <begin position="204"/>
        <end position="214"/>
    </location>
</feature>
<sequence length="524" mass="59061">MDNQYSIVEYTRDHSGYRCGYCKSSNANYSHGMHAYCLTVDHYQGLIDRGWRRSGSYCYKPTMHRTCCPAYTIRCHAPSFHLSKSQKKVLKRMNNFLAHGTRKQSSESSTQQHCDGGSESFPEVAVQHLERLGSDGEEKKPQITTLLDEVPLQEERQKASSRPPHEDQVVGSPSSLASSESSLNASKKMKTVSPGLGADPNKPACRKARVKRLERRQAKLQRLQENDASSSTASFPSSGPSSAIDARKKDKNAPKSLEDLLNESITDSPAHTLEVRLVRSSPASAGFKSSRDASYAVYQRYQTSVHGDSEDRCRHVQWKRFLVTSPLKEQHPDAGPSSGLGSFHQQYWLDGEKLIAVAVIDILPCCVSSVYFYYDPEYSFLSLGTYSSLRELALTRELGREYSRLAWYYMGFYIHSCPKMRYKGHYEPSFLLCPETYSWCPLPPSVKKLDVNKYSRLVENSSEEDTEGTNIDIDKILVLHQRRPMRYGTFRELKGADEALDVVVREYAGLVGKTAACTMMLSLP</sequence>
<protein>
    <recommendedName>
        <fullName evidence="5">Arginyl-tRNA--protein transferase 1</fullName>
        <shortName evidence="5">Arginyltransferase 1</shortName>
        <shortName evidence="5">R-transferase 1</shortName>
        <ecNumber evidence="5">2.3.2.8</ecNumber>
    </recommendedName>
    <alternativeName>
        <fullName evidence="5">Arginine-tRNA--protein transferase 1</fullName>
    </alternativeName>
</protein>
<dbReference type="InterPro" id="IPR007472">
    <property type="entry name" value="N-end_Aminoacyl_Trfase_C"/>
</dbReference>
<evidence type="ECO:0000259" key="7">
    <source>
        <dbReference type="Pfam" id="PF04376"/>
    </source>
</evidence>
<dbReference type="KEGG" id="hazt:108670364"/>
<dbReference type="PANTHER" id="PTHR21367">
    <property type="entry name" value="ARGININE-TRNA-PROTEIN TRANSFERASE 1"/>
    <property type="match status" value="1"/>
</dbReference>
<feature type="compositionally biased region" description="Low complexity" evidence="6">
    <location>
        <begin position="172"/>
        <end position="186"/>
    </location>
</feature>
<evidence type="ECO:0000256" key="4">
    <source>
        <dbReference type="ARBA" id="ARBA00023315"/>
    </source>
</evidence>
<keyword evidence="9" id="KW-1185">Reference proteome</keyword>
<dbReference type="RefSeq" id="XP_047739775.1">
    <property type="nucleotide sequence ID" value="XM_047883819.1"/>
</dbReference>
<keyword evidence="3 5" id="KW-0833">Ubl conjugation pathway</keyword>
<comment type="similarity">
    <text evidence="1 5">Belongs to the R-transferase family.</text>
</comment>
<proteinExistence type="inferred from homology"/>
<dbReference type="OMA" id="SDRMVYS"/>
<evidence type="ECO:0000256" key="5">
    <source>
        <dbReference type="PIRNR" id="PIRNR037207"/>
    </source>
</evidence>
<organism evidence="9 10">
    <name type="scientific">Hyalella azteca</name>
    <name type="common">Amphipod</name>
    <dbReference type="NCBI Taxonomy" id="294128"/>
    <lineage>
        <taxon>Eukaryota</taxon>
        <taxon>Metazoa</taxon>
        <taxon>Ecdysozoa</taxon>
        <taxon>Arthropoda</taxon>
        <taxon>Crustacea</taxon>
        <taxon>Multicrustacea</taxon>
        <taxon>Malacostraca</taxon>
        <taxon>Eumalacostraca</taxon>
        <taxon>Peracarida</taxon>
        <taxon>Amphipoda</taxon>
        <taxon>Senticaudata</taxon>
        <taxon>Talitrida</taxon>
        <taxon>Talitroidea</taxon>
        <taxon>Hyalellidae</taxon>
        <taxon>Hyalella</taxon>
    </lineage>
</organism>
<reference evidence="10 11" key="1">
    <citation type="submission" date="2025-04" db="UniProtKB">
        <authorList>
            <consortium name="RefSeq"/>
        </authorList>
    </citation>
    <scope>IDENTIFICATION</scope>
    <source>
        <tissue evidence="10 11">Whole organism</tissue>
    </source>
</reference>
<dbReference type="Proteomes" id="UP000694843">
    <property type="component" value="Unplaced"/>
</dbReference>
<dbReference type="GeneID" id="108670364"/>
<dbReference type="CTD" id="11101"/>
<evidence type="ECO:0000313" key="10">
    <source>
        <dbReference type="RefSeq" id="XP_018013323.1"/>
    </source>
</evidence>
<evidence type="ECO:0000259" key="8">
    <source>
        <dbReference type="Pfam" id="PF04377"/>
    </source>
</evidence>
<evidence type="ECO:0000256" key="1">
    <source>
        <dbReference type="ARBA" id="ARBA00009991"/>
    </source>
</evidence>
<evidence type="ECO:0000313" key="9">
    <source>
        <dbReference type="Proteomes" id="UP000694843"/>
    </source>
</evidence>
<accession>A0A8B7NI63</accession>
<dbReference type="OrthoDB" id="74183at2759"/>
<dbReference type="InterPro" id="IPR016181">
    <property type="entry name" value="Acyl_CoA_acyltransferase"/>
</dbReference>
<name>A0A8B7NI63_HYAAZ</name>
<dbReference type="InterPro" id="IPR030700">
    <property type="entry name" value="N-end_Aminoacyl_Trfase"/>
</dbReference>
<dbReference type="GO" id="GO:0005737">
    <property type="term" value="C:cytoplasm"/>
    <property type="evidence" value="ECO:0007669"/>
    <property type="project" value="TreeGrafter"/>
</dbReference>
<feature type="domain" description="N-end aminoacyl transferase N-terminal" evidence="7">
    <location>
        <begin position="18"/>
        <end position="88"/>
    </location>
</feature>
<evidence type="ECO:0000256" key="2">
    <source>
        <dbReference type="ARBA" id="ARBA00022679"/>
    </source>
</evidence>
<dbReference type="EC" id="2.3.2.8" evidence="5"/>
<keyword evidence="4 5" id="KW-0012">Acyltransferase</keyword>